<sequence length="293" mass="33374">MYKRPAYEELGVRPVHRQDGSIDLRARIKAYAGDEEGNEPECLSPTEAFFARPTHHAKPVQQQTRQAPVARAQQKHRLPQREPERPQKRLWLQMKQPSLDNLRHVESPLDQELIDHVVANRDTLYNDALASLTDLHAELQQDLMRTISEDERVLALLDNNHKKITKQLSDTRINDPEAGHVVRVGDRIASFVKYIDTVEVELTSLWAQREVAQKEVDDIFAELANTQDAAECEQASAVMAVKKSFANEIDKVSNELSSILDNAHEEARVSEKNFSKKIKGVMSGLLQQYLLED</sequence>
<dbReference type="Proteomes" id="UP000803844">
    <property type="component" value="Unassembled WGS sequence"/>
</dbReference>
<gene>
    <name evidence="2" type="ORF">M406DRAFT_73234</name>
</gene>
<dbReference type="RefSeq" id="XP_040771752.1">
    <property type="nucleotide sequence ID" value="XM_040925610.1"/>
</dbReference>
<dbReference type="AlphaFoldDB" id="A0A9P5CJ29"/>
<comment type="caution">
    <text evidence="2">The sequence shown here is derived from an EMBL/GenBank/DDBJ whole genome shotgun (WGS) entry which is preliminary data.</text>
</comment>
<feature type="region of interest" description="Disordered" evidence="1">
    <location>
        <begin position="55"/>
        <end position="87"/>
    </location>
</feature>
<name>A0A9P5CJ29_CRYP1</name>
<proteinExistence type="predicted"/>
<protein>
    <submittedName>
        <fullName evidence="2">Uncharacterized protein</fullName>
    </submittedName>
</protein>
<organism evidence="2 3">
    <name type="scientific">Cryphonectria parasitica (strain ATCC 38755 / EP155)</name>
    <dbReference type="NCBI Taxonomy" id="660469"/>
    <lineage>
        <taxon>Eukaryota</taxon>
        <taxon>Fungi</taxon>
        <taxon>Dikarya</taxon>
        <taxon>Ascomycota</taxon>
        <taxon>Pezizomycotina</taxon>
        <taxon>Sordariomycetes</taxon>
        <taxon>Sordariomycetidae</taxon>
        <taxon>Diaporthales</taxon>
        <taxon>Cryphonectriaceae</taxon>
        <taxon>Cryphonectria-Endothia species complex</taxon>
        <taxon>Cryphonectria</taxon>
    </lineage>
</organism>
<keyword evidence="3" id="KW-1185">Reference proteome</keyword>
<dbReference type="EMBL" id="MU032352">
    <property type="protein sequence ID" value="KAF3760773.1"/>
    <property type="molecule type" value="Genomic_DNA"/>
</dbReference>
<accession>A0A9P5CJ29</accession>
<evidence type="ECO:0000313" key="3">
    <source>
        <dbReference type="Proteomes" id="UP000803844"/>
    </source>
</evidence>
<dbReference type="OrthoDB" id="5233115at2759"/>
<evidence type="ECO:0000256" key="1">
    <source>
        <dbReference type="SAM" id="MobiDB-lite"/>
    </source>
</evidence>
<dbReference type="GeneID" id="63842739"/>
<reference evidence="2" key="1">
    <citation type="journal article" date="2020" name="Phytopathology">
        <title>Genome sequence of the chestnut blight fungus Cryphonectria parasitica EP155: A fundamental resource for an archetypical invasive plant pathogen.</title>
        <authorList>
            <person name="Crouch J.A."/>
            <person name="Dawe A."/>
            <person name="Aerts A."/>
            <person name="Barry K."/>
            <person name="Churchill A.C.L."/>
            <person name="Grimwood J."/>
            <person name="Hillman B."/>
            <person name="Milgroom M.G."/>
            <person name="Pangilinan J."/>
            <person name="Smith M."/>
            <person name="Salamov A."/>
            <person name="Schmutz J."/>
            <person name="Yadav J."/>
            <person name="Grigoriev I.V."/>
            <person name="Nuss D."/>
        </authorList>
    </citation>
    <scope>NUCLEOTIDE SEQUENCE</scope>
    <source>
        <strain evidence="2">EP155</strain>
    </source>
</reference>
<evidence type="ECO:0000313" key="2">
    <source>
        <dbReference type="EMBL" id="KAF3760773.1"/>
    </source>
</evidence>